<evidence type="ECO:0000313" key="1">
    <source>
        <dbReference type="EMBL" id="PZN69147.1"/>
    </source>
</evidence>
<dbReference type="AlphaFoldDB" id="A0A2W4SBK5"/>
<name>A0A2W4SBK5_9GAMM</name>
<organism evidence="1 2">
    <name type="scientific">Candidatus Methylumidiphilus alinenensis</name>
    <dbReference type="NCBI Taxonomy" id="2202197"/>
    <lineage>
        <taxon>Bacteria</taxon>
        <taxon>Pseudomonadati</taxon>
        <taxon>Pseudomonadota</taxon>
        <taxon>Gammaproteobacteria</taxon>
        <taxon>Methylococcales</taxon>
        <taxon>Candidatus Methylumidiphilus</taxon>
    </lineage>
</organism>
<reference evidence="1 2" key="1">
    <citation type="journal article" date="2018" name="Aquat. Microb. Ecol.">
        <title>Gammaproteobacterial methanotrophs dominate.</title>
        <authorList>
            <person name="Rissanen A.J."/>
            <person name="Saarenheimo J."/>
            <person name="Tiirola M."/>
            <person name="Peura S."/>
            <person name="Aalto S.L."/>
            <person name="Karvinen A."/>
            <person name="Nykanen H."/>
        </authorList>
    </citation>
    <scope>NUCLEOTIDE SEQUENCE [LARGE SCALE GENOMIC DNA]</scope>
    <source>
        <strain evidence="1">AMbin10</strain>
    </source>
</reference>
<comment type="caution">
    <text evidence="1">The sequence shown here is derived from an EMBL/GenBank/DDBJ whole genome shotgun (WGS) entry which is preliminary data.</text>
</comment>
<dbReference type="EMBL" id="QJPH01000585">
    <property type="protein sequence ID" value="PZN69147.1"/>
    <property type="molecule type" value="Genomic_DNA"/>
</dbReference>
<accession>A0A2W4SBK5</accession>
<dbReference type="Proteomes" id="UP000249396">
    <property type="component" value="Unassembled WGS sequence"/>
</dbReference>
<gene>
    <name evidence="1" type="ORF">DM484_30265</name>
</gene>
<sequence length="67" mass="7271">MTGGLSGKGRLVLLDIFMRGNVRAGYSALRRFPRMFTPLFAKGGAGMFISGIRLKQGITQVLTVILI</sequence>
<evidence type="ECO:0000313" key="2">
    <source>
        <dbReference type="Proteomes" id="UP000249396"/>
    </source>
</evidence>
<protein>
    <submittedName>
        <fullName evidence="1">Uncharacterized protein</fullName>
    </submittedName>
</protein>
<proteinExistence type="predicted"/>